<feature type="transmembrane region" description="Helical" evidence="1">
    <location>
        <begin position="180"/>
        <end position="203"/>
    </location>
</feature>
<organism evidence="2 3">
    <name type="scientific">Candidatus Doudnabacteria bacterium RIFCSPLOWO2_01_FULL_44_21</name>
    <dbReference type="NCBI Taxonomy" id="1817841"/>
    <lineage>
        <taxon>Bacteria</taxon>
        <taxon>Candidatus Doudnaibacteriota</taxon>
    </lineage>
</organism>
<comment type="caution">
    <text evidence="2">The sequence shown here is derived from an EMBL/GenBank/DDBJ whole genome shotgun (WGS) entry which is preliminary data.</text>
</comment>
<reference evidence="2 3" key="1">
    <citation type="journal article" date="2016" name="Nat. Commun.">
        <title>Thousands of microbial genomes shed light on interconnected biogeochemical processes in an aquifer system.</title>
        <authorList>
            <person name="Anantharaman K."/>
            <person name="Brown C.T."/>
            <person name="Hug L.A."/>
            <person name="Sharon I."/>
            <person name="Castelle C.J."/>
            <person name="Probst A.J."/>
            <person name="Thomas B.C."/>
            <person name="Singh A."/>
            <person name="Wilkins M.J."/>
            <person name="Karaoz U."/>
            <person name="Brodie E.L."/>
            <person name="Williams K.H."/>
            <person name="Hubbard S.S."/>
            <person name="Banfield J.F."/>
        </authorList>
    </citation>
    <scope>NUCLEOTIDE SEQUENCE [LARGE SCALE GENOMIC DNA]</scope>
</reference>
<feature type="transmembrane region" description="Helical" evidence="1">
    <location>
        <begin position="66"/>
        <end position="86"/>
    </location>
</feature>
<feature type="transmembrane region" description="Helical" evidence="1">
    <location>
        <begin position="6"/>
        <end position="29"/>
    </location>
</feature>
<keyword evidence="1" id="KW-0812">Transmembrane</keyword>
<feature type="transmembrane region" description="Helical" evidence="1">
    <location>
        <begin position="135"/>
        <end position="159"/>
    </location>
</feature>
<proteinExistence type="predicted"/>
<dbReference type="EMBL" id="MFFB01000018">
    <property type="protein sequence ID" value="OGE94446.1"/>
    <property type="molecule type" value="Genomic_DNA"/>
</dbReference>
<sequence>MSILLSHTVFGVFSVFLTAIVMFVRMWTWPKTAQESWPLRLTGRLSLATLVWGVALAFGTENRGPILPMFAPLLAMVFAATLMRAFPSLPDPRKPSVESALRNRRSFFWLALTGLIATSLAPTAIIHYSETGDPWALLVIVINFFGVLFGICVLANYFFKSYDRYTREYTAQSWVAQERFWVKVGVTAMAVCNLLPSALWLALGR</sequence>
<dbReference type="AlphaFoldDB" id="A0A1F5PX07"/>
<keyword evidence="1" id="KW-1133">Transmembrane helix</keyword>
<accession>A0A1F5PX07</accession>
<dbReference type="STRING" id="1817841.A3B10_01445"/>
<evidence type="ECO:0000256" key="1">
    <source>
        <dbReference type="SAM" id="Phobius"/>
    </source>
</evidence>
<protein>
    <submittedName>
        <fullName evidence="2">Uncharacterized protein</fullName>
    </submittedName>
</protein>
<dbReference type="Proteomes" id="UP000177281">
    <property type="component" value="Unassembled WGS sequence"/>
</dbReference>
<name>A0A1F5PX07_9BACT</name>
<evidence type="ECO:0000313" key="3">
    <source>
        <dbReference type="Proteomes" id="UP000177281"/>
    </source>
</evidence>
<gene>
    <name evidence="2" type="ORF">A3B10_01445</name>
</gene>
<feature type="transmembrane region" description="Helical" evidence="1">
    <location>
        <begin position="107"/>
        <end position="129"/>
    </location>
</feature>
<evidence type="ECO:0000313" key="2">
    <source>
        <dbReference type="EMBL" id="OGE94446.1"/>
    </source>
</evidence>
<keyword evidence="1" id="KW-0472">Membrane</keyword>